<name>A0A9X2YYZ7_9MYCO</name>
<keyword evidence="3" id="KW-1185">Reference proteome</keyword>
<comment type="caution">
    <text evidence="2">The sequence shown here is derived from an EMBL/GenBank/DDBJ whole genome shotgun (WGS) entry which is preliminary data.</text>
</comment>
<organism evidence="2 3">
    <name type="scientific">Mycobacterium yunnanensis</name>
    <dbReference type="NCBI Taxonomy" id="368477"/>
    <lineage>
        <taxon>Bacteria</taxon>
        <taxon>Bacillati</taxon>
        <taxon>Actinomycetota</taxon>
        <taxon>Actinomycetes</taxon>
        <taxon>Mycobacteriales</taxon>
        <taxon>Mycobacteriaceae</taxon>
        <taxon>Mycobacterium</taxon>
    </lineage>
</organism>
<dbReference type="Proteomes" id="UP001141629">
    <property type="component" value="Unassembled WGS sequence"/>
</dbReference>
<protein>
    <submittedName>
        <fullName evidence="2">Uncharacterized protein</fullName>
    </submittedName>
</protein>
<feature type="transmembrane region" description="Helical" evidence="1">
    <location>
        <begin position="42"/>
        <end position="61"/>
    </location>
</feature>
<evidence type="ECO:0000313" key="3">
    <source>
        <dbReference type="Proteomes" id="UP001141629"/>
    </source>
</evidence>
<sequence>MTTTQMALAVIPRGGPAIAVFVGSIFFAVVAAVVAMESKRHAVAWAAASFVVCAVVLSAGVDVFTR</sequence>
<dbReference type="AlphaFoldDB" id="A0A9X2YYZ7"/>
<dbReference type="EMBL" id="JACKVK010000008">
    <property type="protein sequence ID" value="MCV7420903.1"/>
    <property type="molecule type" value="Genomic_DNA"/>
</dbReference>
<proteinExistence type="predicted"/>
<evidence type="ECO:0000256" key="1">
    <source>
        <dbReference type="SAM" id="Phobius"/>
    </source>
</evidence>
<keyword evidence="1" id="KW-1133">Transmembrane helix</keyword>
<dbReference type="RefSeq" id="WP_263995692.1">
    <property type="nucleotide sequence ID" value="NZ_JACKVK010000008.1"/>
</dbReference>
<keyword evidence="1" id="KW-0812">Transmembrane</keyword>
<reference evidence="2" key="2">
    <citation type="journal article" date="2022" name="BMC Genomics">
        <title>Comparative genome analysis of mycobacteria focusing on tRNA and non-coding RNA.</title>
        <authorList>
            <person name="Behra P.R.K."/>
            <person name="Pettersson B.M.F."/>
            <person name="Ramesh M."/>
            <person name="Das S."/>
            <person name="Dasgupta S."/>
            <person name="Kirsebom L.A."/>
        </authorList>
    </citation>
    <scope>NUCLEOTIDE SEQUENCE</scope>
    <source>
        <strain evidence="2">DSM 44838</strain>
    </source>
</reference>
<feature type="transmembrane region" description="Helical" evidence="1">
    <location>
        <begin position="16"/>
        <end position="35"/>
    </location>
</feature>
<keyword evidence="1" id="KW-0472">Membrane</keyword>
<gene>
    <name evidence="2" type="ORF">H7K45_10170</name>
</gene>
<reference evidence="2" key="1">
    <citation type="submission" date="2020-07" db="EMBL/GenBank/DDBJ databases">
        <authorList>
            <person name="Pettersson B.M.F."/>
            <person name="Behra P.R.K."/>
            <person name="Ramesh M."/>
            <person name="Das S."/>
            <person name="Dasgupta S."/>
            <person name="Kirsebom L.A."/>
        </authorList>
    </citation>
    <scope>NUCLEOTIDE SEQUENCE</scope>
    <source>
        <strain evidence="2">DSM 44838</strain>
    </source>
</reference>
<evidence type="ECO:0000313" key="2">
    <source>
        <dbReference type="EMBL" id="MCV7420903.1"/>
    </source>
</evidence>
<accession>A0A9X2YYZ7</accession>